<feature type="signal peptide" evidence="2">
    <location>
        <begin position="1"/>
        <end position="18"/>
    </location>
</feature>
<reference evidence="3 4" key="1">
    <citation type="submission" date="2012-09" db="EMBL/GenBank/DDBJ databases">
        <title>Genome Sequence of alkane-degrading Bacterium Alcanivorax jadensis T9.</title>
        <authorList>
            <person name="Lai Q."/>
            <person name="Shao Z."/>
        </authorList>
    </citation>
    <scope>NUCLEOTIDE SEQUENCE [LARGE SCALE GENOMIC DNA]</scope>
    <source>
        <strain evidence="3 4">T9</strain>
    </source>
</reference>
<sequence length="249" mass="27901">MRAPLSLFLFLLSAMLQAGSTPLTFSSGEQQVSLIELYTSEGCSRCPPADRFLQSLGKQEGLFSTFIPLSFHVDYWDYIGWADPYASPAFSDRQRRYAQIHDSNRVYTPGFFINGNEWRGFFQRDRNWRGSLSRKKVGVLSVTYQHPTSQATFEGKLPDSARLNTAWIGLGLESSIQRGENRGKTLQHDFVVLQWKNQPMPSSTVTLTLPSPPDNGQQRTGLVAWISQSSDPRPVQAAGSLLPSKTTIH</sequence>
<keyword evidence="2" id="KW-0732">Signal</keyword>
<dbReference type="RefSeq" id="WP_035245461.1">
    <property type="nucleotide sequence ID" value="NZ_ARXU01000002.1"/>
</dbReference>
<dbReference type="PANTHER" id="PTHR36057">
    <property type="match status" value="1"/>
</dbReference>
<evidence type="ECO:0000256" key="2">
    <source>
        <dbReference type="SAM" id="SignalP"/>
    </source>
</evidence>
<dbReference type="Pfam" id="PF06764">
    <property type="entry name" value="DUF1223"/>
    <property type="match status" value="1"/>
</dbReference>
<keyword evidence="4" id="KW-1185">Reference proteome</keyword>
<feature type="chain" id="PRO_5045871470" evidence="2">
    <location>
        <begin position="19"/>
        <end position="249"/>
    </location>
</feature>
<dbReference type="Proteomes" id="UP000029443">
    <property type="component" value="Unassembled WGS sequence"/>
</dbReference>
<gene>
    <name evidence="3" type="ORF">T9A_00915</name>
</gene>
<protein>
    <submittedName>
        <fullName evidence="3">Secreted protein</fullName>
    </submittedName>
</protein>
<dbReference type="EMBL" id="ARXU01000002">
    <property type="protein sequence ID" value="KGD62624.1"/>
    <property type="molecule type" value="Genomic_DNA"/>
</dbReference>
<dbReference type="SUPFAM" id="SSF52833">
    <property type="entry name" value="Thioredoxin-like"/>
    <property type="match status" value="1"/>
</dbReference>
<name>A0ABR4WHM2_9GAMM</name>
<evidence type="ECO:0000313" key="3">
    <source>
        <dbReference type="EMBL" id="KGD62624.1"/>
    </source>
</evidence>
<evidence type="ECO:0000256" key="1">
    <source>
        <dbReference type="SAM" id="MobiDB-lite"/>
    </source>
</evidence>
<comment type="caution">
    <text evidence="3">The sequence shown here is derived from an EMBL/GenBank/DDBJ whole genome shotgun (WGS) entry which is preliminary data.</text>
</comment>
<dbReference type="InterPro" id="IPR036249">
    <property type="entry name" value="Thioredoxin-like_sf"/>
</dbReference>
<proteinExistence type="predicted"/>
<dbReference type="PANTHER" id="PTHR36057:SF1">
    <property type="entry name" value="LIPOPROTEIN LIPID ATTACHMENT SITE-LIKE PROTEIN, PUTATIVE (DUF1223)-RELATED"/>
    <property type="match status" value="1"/>
</dbReference>
<evidence type="ECO:0000313" key="4">
    <source>
        <dbReference type="Proteomes" id="UP000029443"/>
    </source>
</evidence>
<organism evidence="3 4">
    <name type="scientific">Alcanivorax jadensis T9</name>
    <dbReference type="NCBI Taxonomy" id="1177181"/>
    <lineage>
        <taxon>Bacteria</taxon>
        <taxon>Pseudomonadati</taxon>
        <taxon>Pseudomonadota</taxon>
        <taxon>Gammaproteobacteria</taxon>
        <taxon>Oceanospirillales</taxon>
        <taxon>Alcanivoracaceae</taxon>
        <taxon>Alcanivorax</taxon>
    </lineage>
</organism>
<dbReference type="InterPro" id="IPR010634">
    <property type="entry name" value="DUF1223"/>
</dbReference>
<accession>A0ABR4WHM2</accession>
<feature type="region of interest" description="Disordered" evidence="1">
    <location>
        <begin position="227"/>
        <end position="249"/>
    </location>
</feature>